<dbReference type="GO" id="GO:0009254">
    <property type="term" value="P:peptidoglycan turnover"/>
    <property type="evidence" value="ECO:0007669"/>
    <property type="project" value="TreeGrafter"/>
</dbReference>
<dbReference type="InterPro" id="IPR006311">
    <property type="entry name" value="TAT_signal"/>
</dbReference>
<dbReference type="InterPro" id="IPR001764">
    <property type="entry name" value="Glyco_hydro_3_N"/>
</dbReference>
<evidence type="ECO:0000256" key="3">
    <source>
        <dbReference type="ARBA" id="ARBA00012663"/>
    </source>
</evidence>
<keyword evidence="5" id="KW-0326">Glycosidase</keyword>
<dbReference type="PANTHER" id="PTHR30480">
    <property type="entry name" value="BETA-HEXOSAMINIDASE-RELATED"/>
    <property type="match status" value="1"/>
</dbReference>
<evidence type="ECO:0000256" key="5">
    <source>
        <dbReference type="ARBA" id="ARBA00023295"/>
    </source>
</evidence>
<comment type="similarity">
    <text evidence="2">Belongs to the glycosyl hydrolase 3 family.</text>
</comment>
<dbReference type="GO" id="GO:0004563">
    <property type="term" value="F:beta-N-acetylhexosaminidase activity"/>
    <property type="evidence" value="ECO:0007669"/>
    <property type="project" value="UniProtKB-EC"/>
</dbReference>
<dbReference type="GO" id="GO:0005975">
    <property type="term" value="P:carbohydrate metabolic process"/>
    <property type="evidence" value="ECO:0007669"/>
    <property type="project" value="InterPro"/>
</dbReference>
<evidence type="ECO:0000313" key="8">
    <source>
        <dbReference type="EMBL" id="ROP42745.1"/>
    </source>
</evidence>
<evidence type="ECO:0000256" key="6">
    <source>
        <dbReference type="SAM" id="Phobius"/>
    </source>
</evidence>
<evidence type="ECO:0000256" key="2">
    <source>
        <dbReference type="ARBA" id="ARBA00005336"/>
    </source>
</evidence>
<dbReference type="SUPFAM" id="SSF51445">
    <property type="entry name" value="(Trans)glycosidases"/>
    <property type="match status" value="1"/>
</dbReference>
<dbReference type="InterPro" id="IPR036962">
    <property type="entry name" value="Glyco_hydro_3_N_sf"/>
</dbReference>
<feature type="domain" description="Glycoside hydrolase family 3 N-terminal" evidence="7">
    <location>
        <begin position="52"/>
        <end position="378"/>
    </location>
</feature>
<protein>
    <recommendedName>
        <fullName evidence="3">beta-N-acetylhexosaminidase</fullName>
        <ecNumber evidence="3">3.2.1.52</ecNumber>
    </recommendedName>
</protein>
<evidence type="ECO:0000256" key="1">
    <source>
        <dbReference type="ARBA" id="ARBA00001231"/>
    </source>
</evidence>
<gene>
    <name evidence="8" type="ORF">EDC03_2030</name>
</gene>
<keyword evidence="4" id="KW-0378">Hydrolase</keyword>
<dbReference type="PROSITE" id="PS51318">
    <property type="entry name" value="TAT"/>
    <property type="match status" value="1"/>
</dbReference>
<dbReference type="Proteomes" id="UP000276232">
    <property type="component" value="Unassembled WGS sequence"/>
</dbReference>
<comment type="catalytic activity">
    <reaction evidence="1">
        <text>Hydrolysis of terminal non-reducing N-acetyl-D-hexosamine residues in N-acetyl-beta-D-hexosaminides.</text>
        <dbReference type="EC" id="3.2.1.52"/>
    </reaction>
</comment>
<dbReference type="Gene3D" id="3.20.20.300">
    <property type="entry name" value="Glycoside hydrolase, family 3, N-terminal domain"/>
    <property type="match status" value="1"/>
</dbReference>
<organism evidence="8 9">
    <name type="scientific">Pseudokineococcus lusitanus</name>
    <dbReference type="NCBI Taxonomy" id="763993"/>
    <lineage>
        <taxon>Bacteria</taxon>
        <taxon>Bacillati</taxon>
        <taxon>Actinomycetota</taxon>
        <taxon>Actinomycetes</taxon>
        <taxon>Kineosporiales</taxon>
        <taxon>Kineosporiaceae</taxon>
        <taxon>Pseudokineococcus</taxon>
    </lineage>
</organism>
<keyword evidence="6" id="KW-1133">Transmembrane helix</keyword>
<reference evidence="8 9" key="1">
    <citation type="journal article" date="2015" name="Stand. Genomic Sci.">
        <title>Genomic Encyclopedia of Bacterial and Archaeal Type Strains, Phase III: the genomes of soil and plant-associated and newly described type strains.</title>
        <authorList>
            <person name="Whitman W.B."/>
            <person name="Woyke T."/>
            <person name="Klenk H.P."/>
            <person name="Zhou Y."/>
            <person name="Lilburn T.G."/>
            <person name="Beck B.J."/>
            <person name="De Vos P."/>
            <person name="Vandamme P."/>
            <person name="Eisen J.A."/>
            <person name="Garrity G."/>
            <person name="Hugenholtz P."/>
            <person name="Kyrpides N.C."/>
        </authorList>
    </citation>
    <scope>NUCLEOTIDE SEQUENCE [LARGE SCALE GENOMIC DNA]</scope>
    <source>
        <strain evidence="8 9">CECT 7306</strain>
    </source>
</reference>
<accession>A0A3N1HJV5</accession>
<name>A0A3N1HJV5_9ACTN</name>
<dbReference type="InterPro" id="IPR050226">
    <property type="entry name" value="NagZ_Beta-hexosaminidase"/>
</dbReference>
<dbReference type="EC" id="3.2.1.52" evidence="3"/>
<comment type="caution">
    <text evidence="8">The sequence shown here is derived from an EMBL/GenBank/DDBJ whole genome shotgun (WGS) entry which is preliminary data.</text>
</comment>
<dbReference type="AlphaFoldDB" id="A0A3N1HJV5"/>
<dbReference type="PANTHER" id="PTHR30480:SF13">
    <property type="entry name" value="BETA-HEXOSAMINIDASE"/>
    <property type="match status" value="1"/>
</dbReference>
<evidence type="ECO:0000313" key="9">
    <source>
        <dbReference type="Proteomes" id="UP000276232"/>
    </source>
</evidence>
<keyword evidence="6" id="KW-0812">Transmembrane</keyword>
<dbReference type="EMBL" id="RJKN01000005">
    <property type="protein sequence ID" value="ROP42745.1"/>
    <property type="molecule type" value="Genomic_DNA"/>
</dbReference>
<evidence type="ECO:0000256" key="4">
    <source>
        <dbReference type="ARBA" id="ARBA00022801"/>
    </source>
</evidence>
<dbReference type="FunCoup" id="A0A3N1HJV5">
    <property type="interactions" value="23"/>
</dbReference>
<evidence type="ECO:0000259" key="7">
    <source>
        <dbReference type="Pfam" id="PF00933"/>
    </source>
</evidence>
<proteinExistence type="inferred from homology"/>
<dbReference type="Pfam" id="PF00933">
    <property type="entry name" value="Glyco_hydro_3"/>
    <property type="match status" value="1"/>
</dbReference>
<sequence length="386" mass="40169">MKVLGATADLPEQAYRRDMDVTRRAALAGLVGGGLALAAVPAAAARTAAALTLEQQVGQLLAAGVPFGDIATAGALVTDHHVGTVFWAGRSDAGVRGLAADNAAVQRRCTTAATGGVLAFTALDQEGGQVQSLRGPGVSDIPSALEQGRSATAVVEQRAATWSRQLRQAGFTMNLAPVTDVVPYALRRTNVPIGRYDRELGYTGEAVAAATAAWVRGSRASRVEPVLKHFPGLGRVTADTDTTYGVHDDGTPRTSGTLTPWRAPLAAGAGAVMVSSAIYDLIDPTVQAFRSPVVVGGFLRRDLGFRGVVMTDDVGRAAAVRYVPVPDRAVQHVEAGGDLVLTVVPDQVPVMADALMSLARRSSTFQRYVRASAARVLALKAREGLA</sequence>
<feature type="transmembrane region" description="Helical" evidence="6">
    <location>
        <begin position="25"/>
        <end position="44"/>
    </location>
</feature>
<dbReference type="InterPro" id="IPR017853">
    <property type="entry name" value="GH"/>
</dbReference>
<dbReference type="InParanoid" id="A0A3N1HJV5"/>
<keyword evidence="6" id="KW-0472">Membrane</keyword>
<keyword evidence="9" id="KW-1185">Reference proteome</keyword>